<reference evidence="4" key="1">
    <citation type="submission" date="2021-11" db="EMBL/GenBank/DDBJ databases">
        <title>Vibrio ZSDE26 sp. nov. and Vibrio ZSDZ34 sp. nov., isolated from coastal seawater in Qingdao.</title>
        <authorList>
            <person name="Zhang P."/>
        </authorList>
    </citation>
    <scope>NUCLEOTIDE SEQUENCE</scope>
    <source>
        <strain evidence="4">ZSDE26</strain>
    </source>
</reference>
<proteinExistence type="inferred from homology"/>
<dbReference type="FunFam" id="3.90.550.10:FF:000003">
    <property type="entry name" value="2-C-methyl-D-erythritol 4-phosphate cytidylyltransferase"/>
    <property type="match status" value="1"/>
</dbReference>
<dbReference type="CDD" id="cd02516">
    <property type="entry name" value="CDP-ME_synthetase"/>
    <property type="match status" value="1"/>
</dbReference>
<accession>A0A9X2BGW8</accession>
<dbReference type="EMBL" id="JAJHVV010000002">
    <property type="protein sequence ID" value="MCK6262310.1"/>
    <property type="molecule type" value="Genomic_DNA"/>
</dbReference>
<dbReference type="Gene3D" id="3.90.550.10">
    <property type="entry name" value="Spore Coat Polysaccharide Biosynthesis Protein SpsA, Chain A"/>
    <property type="match status" value="1"/>
</dbReference>
<gene>
    <name evidence="3 4" type="primary">ispD</name>
    <name evidence="4" type="ORF">KP803_03355</name>
</gene>
<name>A0A9X2BGW8_9VIBR</name>
<evidence type="ECO:0000256" key="3">
    <source>
        <dbReference type="HAMAP-Rule" id="MF_00108"/>
    </source>
</evidence>
<dbReference type="InterPro" id="IPR029044">
    <property type="entry name" value="Nucleotide-diphossugar_trans"/>
</dbReference>
<comment type="function">
    <text evidence="3">Catalyzes the formation of 4-diphosphocytidyl-2-C-methyl-D-erythritol from CTP and 2-C-methyl-D-erythritol 4-phosphate (MEP).</text>
</comment>
<comment type="similarity">
    <text evidence="3">Belongs to the IspD/TarI cytidylyltransferase family. IspD subfamily.</text>
</comment>
<dbReference type="Proteomes" id="UP001139559">
    <property type="component" value="Unassembled WGS sequence"/>
</dbReference>
<feature type="site" description="Transition state stabilizer" evidence="3">
    <location>
        <position position="38"/>
    </location>
</feature>
<dbReference type="Pfam" id="PF01128">
    <property type="entry name" value="IspD"/>
    <property type="match status" value="1"/>
</dbReference>
<keyword evidence="1 3" id="KW-0808">Transferase</keyword>
<feature type="site" description="Positions MEP for the nucleophilic attack" evidence="3">
    <location>
        <position position="170"/>
    </location>
</feature>
<comment type="caution">
    <text evidence="4">The sequence shown here is derived from an EMBL/GenBank/DDBJ whole genome shotgun (WGS) entry which is preliminary data.</text>
</comment>
<dbReference type="RefSeq" id="WP_248007431.1">
    <property type="nucleotide sequence ID" value="NZ_JAJHVV010000002.1"/>
</dbReference>
<sequence>MPTQSSQENTDKKETLESIVAIVPAAGVGSRMQADRPKQYLEINGTTILEHTVNKLLSHPRITTVVVAISEHDPYYSSLPVANQSNVIRVNGGKERSDSVFSALNYLRQHGSSAWALVHDAARPCVQLADIDSLIETALAHDVGAILASPVRDTMKRADSAQNIATTVDRDRLWHALTPQMFPVEALSVALDEALKQSAVITDEASAMERLGLAPALVRGRSDNIKITQPEDLALAEFYLSRKKEIE</sequence>
<evidence type="ECO:0000256" key="2">
    <source>
        <dbReference type="ARBA" id="ARBA00022695"/>
    </source>
</evidence>
<dbReference type="SUPFAM" id="SSF53448">
    <property type="entry name" value="Nucleotide-diphospho-sugar transferases"/>
    <property type="match status" value="1"/>
</dbReference>
<dbReference type="EC" id="2.7.7.60" evidence="3"/>
<dbReference type="GO" id="GO:0050518">
    <property type="term" value="F:2-C-methyl-D-erythritol 4-phosphate cytidylyltransferase activity"/>
    <property type="evidence" value="ECO:0007669"/>
    <property type="project" value="UniProtKB-UniRule"/>
</dbReference>
<protein>
    <recommendedName>
        <fullName evidence="3">2-C-methyl-D-erythritol 4-phosphate cytidylyltransferase</fullName>
        <ecNumber evidence="3">2.7.7.60</ecNumber>
    </recommendedName>
    <alternativeName>
        <fullName evidence="3">4-diphosphocytidyl-2C-methyl-D-erythritol synthase</fullName>
    </alternativeName>
    <alternativeName>
        <fullName evidence="3">MEP cytidylyltransferase</fullName>
        <shortName evidence="3">MCT</shortName>
    </alternativeName>
</protein>
<evidence type="ECO:0000313" key="4">
    <source>
        <dbReference type="EMBL" id="MCK6262310.1"/>
    </source>
</evidence>
<dbReference type="NCBIfam" id="TIGR00453">
    <property type="entry name" value="ispD"/>
    <property type="match status" value="1"/>
</dbReference>
<evidence type="ECO:0000256" key="1">
    <source>
        <dbReference type="ARBA" id="ARBA00022679"/>
    </source>
</evidence>
<feature type="site" description="Positions MEP for the nucleophilic attack" evidence="3">
    <location>
        <position position="226"/>
    </location>
</feature>
<dbReference type="HAMAP" id="MF_00108">
    <property type="entry name" value="IspD"/>
    <property type="match status" value="1"/>
</dbReference>
<dbReference type="InterPro" id="IPR034683">
    <property type="entry name" value="IspD/TarI"/>
</dbReference>
<dbReference type="AlphaFoldDB" id="A0A9X2BGW8"/>
<dbReference type="GO" id="GO:0019288">
    <property type="term" value="P:isopentenyl diphosphate biosynthetic process, methylerythritol 4-phosphate pathway"/>
    <property type="evidence" value="ECO:0007669"/>
    <property type="project" value="UniProtKB-UniRule"/>
</dbReference>
<dbReference type="InterPro" id="IPR050088">
    <property type="entry name" value="IspD/TarI_cytidylyltransf_bact"/>
</dbReference>
<organism evidence="4 5">
    <name type="scientific">Vibrio amylolyticus</name>
    <dbReference type="NCBI Taxonomy" id="2847292"/>
    <lineage>
        <taxon>Bacteria</taxon>
        <taxon>Pseudomonadati</taxon>
        <taxon>Pseudomonadota</taxon>
        <taxon>Gammaproteobacteria</taxon>
        <taxon>Vibrionales</taxon>
        <taxon>Vibrionaceae</taxon>
        <taxon>Vibrio</taxon>
    </lineage>
</organism>
<keyword evidence="5" id="KW-1185">Reference proteome</keyword>
<comment type="catalytic activity">
    <reaction evidence="3">
        <text>2-C-methyl-D-erythritol 4-phosphate + CTP + H(+) = 4-CDP-2-C-methyl-D-erythritol + diphosphate</text>
        <dbReference type="Rhea" id="RHEA:13429"/>
        <dbReference type="ChEBI" id="CHEBI:15378"/>
        <dbReference type="ChEBI" id="CHEBI:33019"/>
        <dbReference type="ChEBI" id="CHEBI:37563"/>
        <dbReference type="ChEBI" id="CHEBI:57823"/>
        <dbReference type="ChEBI" id="CHEBI:58262"/>
        <dbReference type="EC" id="2.7.7.60"/>
    </reaction>
</comment>
<comment type="pathway">
    <text evidence="3">Isoprenoid biosynthesis; isopentenyl diphosphate biosynthesis via DXP pathway; isopentenyl diphosphate from 1-deoxy-D-xylulose 5-phosphate: step 2/6.</text>
</comment>
<dbReference type="PANTHER" id="PTHR32125">
    <property type="entry name" value="2-C-METHYL-D-ERYTHRITOL 4-PHOSPHATE CYTIDYLYLTRANSFERASE, CHLOROPLASTIC"/>
    <property type="match status" value="1"/>
</dbReference>
<keyword evidence="2 3" id="KW-0548">Nucleotidyltransferase</keyword>
<evidence type="ECO:0000313" key="5">
    <source>
        <dbReference type="Proteomes" id="UP001139559"/>
    </source>
</evidence>
<dbReference type="InterPro" id="IPR001228">
    <property type="entry name" value="IspD"/>
</dbReference>
<dbReference type="PANTHER" id="PTHR32125:SF4">
    <property type="entry name" value="2-C-METHYL-D-ERYTHRITOL 4-PHOSPHATE CYTIDYLYLTRANSFERASE, CHLOROPLASTIC"/>
    <property type="match status" value="1"/>
</dbReference>
<feature type="site" description="Transition state stabilizer" evidence="3">
    <location>
        <position position="31"/>
    </location>
</feature>
<keyword evidence="3" id="KW-0414">Isoprene biosynthesis</keyword>